<keyword evidence="1" id="KW-0732">Signal</keyword>
<evidence type="ECO:0000256" key="1">
    <source>
        <dbReference type="SAM" id="SignalP"/>
    </source>
</evidence>
<dbReference type="InterPro" id="IPR014710">
    <property type="entry name" value="RmlC-like_jellyroll"/>
</dbReference>
<feature type="signal peptide" evidence="1">
    <location>
        <begin position="1"/>
        <end position="29"/>
    </location>
</feature>
<dbReference type="Proteomes" id="UP001152604">
    <property type="component" value="Unassembled WGS sequence"/>
</dbReference>
<evidence type="ECO:0008006" key="4">
    <source>
        <dbReference type="Google" id="ProtNLM"/>
    </source>
</evidence>
<comment type="caution">
    <text evidence="2">The sequence shown here is derived from an EMBL/GenBank/DDBJ whole genome shotgun (WGS) entry which is preliminary data.</text>
</comment>
<dbReference type="InterPro" id="IPR028013">
    <property type="entry name" value="DUF4437"/>
</dbReference>
<organism evidence="2 3">
    <name type="scientific">Mesorhizobium ventifaucium</name>
    <dbReference type="NCBI Taxonomy" id="666020"/>
    <lineage>
        <taxon>Bacteria</taxon>
        <taxon>Pseudomonadati</taxon>
        <taxon>Pseudomonadota</taxon>
        <taxon>Alphaproteobacteria</taxon>
        <taxon>Hyphomicrobiales</taxon>
        <taxon>Phyllobacteriaceae</taxon>
        <taxon>Mesorhizobium</taxon>
    </lineage>
</organism>
<evidence type="ECO:0000313" key="2">
    <source>
        <dbReference type="EMBL" id="CAH2407772.1"/>
    </source>
</evidence>
<protein>
    <recommendedName>
        <fullName evidence="4">Cupin domain-containing protein</fullName>
    </recommendedName>
</protein>
<sequence>MKSMNRRSTLAFGITVAAVLTVCGGSAFADDMDVTLLTPDKLVWKDNPNLPKGAQTAILVGDPAKAGDVVVLRAKFPANYQVPPHTHPYAETITVISGSVGFGVGERVEKNGDLLKPGTFYAQPANHAHYVWTAGEEGIIEVHFVGPGGINYINPADDPRKK</sequence>
<evidence type="ECO:0000313" key="3">
    <source>
        <dbReference type="Proteomes" id="UP001152604"/>
    </source>
</evidence>
<dbReference type="Gene3D" id="2.60.120.10">
    <property type="entry name" value="Jelly Rolls"/>
    <property type="match status" value="1"/>
</dbReference>
<dbReference type="Pfam" id="PF14499">
    <property type="entry name" value="DUF4437"/>
    <property type="match status" value="1"/>
</dbReference>
<dbReference type="EMBL" id="CAKXZS010000078">
    <property type="protein sequence ID" value="CAH2407772.1"/>
    <property type="molecule type" value="Genomic_DNA"/>
</dbReference>
<keyword evidence="3" id="KW-1185">Reference proteome</keyword>
<proteinExistence type="predicted"/>
<feature type="chain" id="PRO_5046100474" description="Cupin domain-containing protein" evidence="1">
    <location>
        <begin position="30"/>
        <end position="162"/>
    </location>
</feature>
<gene>
    <name evidence="2" type="ORF">MES4922_80095</name>
</gene>
<accession>A0ABN8KG46</accession>
<dbReference type="RefSeq" id="WP_254028066.1">
    <property type="nucleotide sequence ID" value="NZ_CAKXZS010000078.1"/>
</dbReference>
<reference evidence="2" key="1">
    <citation type="submission" date="2022-03" db="EMBL/GenBank/DDBJ databases">
        <authorList>
            <person name="Brunel B."/>
        </authorList>
    </citation>
    <scope>NUCLEOTIDE SEQUENCE</scope>
    <source>
        <strain evidence="2">STM4922sample</strain>
    </source>
</reference>
<dbReference type="CDD" id="cd06989">
    <property type="entry name" value="cupin_DRT102"/>
    <property type="match status" value="1"/>
</dbReference>
<dbReference type="InterPro" id="IPR011051">
    <property type="entry name" value="RmlC_Cupin_sf"/>
</dbReference>
<name>A0ABN8KG46_9HYPH</name>
<dbReference type="SUPFAM" id="SSF51182">
    <property type="entry name" value="RmlC-like cupins"/>
    <property type="match status" value="1"/>
</dbReference>